<feature type="domain" description="Glycosyltransferase subfamily 4-like N-terminal" evidence="2">
    <location>
        <begin position="3"/>
        <end position="123"/>
    </location>
</feature>
<keyword evidence="4" id="KW-1185">Reference proteome</keyword>
<dbReference type="Pfam" id="PF13477">
    <property type="entry name" value="Glyco_trans_4_2"/>
    <property type="match status" value="1"/>
</dbReference>
<feature type="domain" description="Glycosyl transferase family 1" evidence="1">
    <location>
        <begin position="189"/>
        <end position="350"/>
    </location>
</feature>
<accession>A0ABS5I3F0</accession>
<proteinExistence type="predicted"/>
<dbReference type="PANTHER" id="PTHR12526:SF638">
    <property type="entry name" value="SPORE COAT PROTEIN SA"/>
    <property type="match status" value="1"/>
</dbReference>
<dbReference type="InterPro" id="IPR028098">
    <property type="entry name" value="Glyco_trans_4-like_N"/>
</dbReference>
<dbReference type="PANTHER" id="PTHR12526">
    <property type="entry name" value="GLYCOSYLTRANSFERASE"/>
    <property type="match status" value="1"/>
</dbReference>
<evidence type="ECO:0000313" key="4">
    <source>
        <dbReference type="Proteomes" id="UP000811844"/>
    </source>
</evidence>
<evidence type="ECO:0000313" key="3">
    <source>
        <dbReference type="EMBL" id="MBR9728204.1"/>
    </source>
</evidence>
<gene>
    <name evidence="3" type="ORF">G3R48_09460</name>
</gene>
<name>A0ABS5I3F0_9GAMM</name>
<dbReference type="Gene3D" id="3.40.50.2000">
    <property type="entry name" value="Glycogen Phosphorylase B"/>
    <property type="match status" value="2"/>
</dbReference>
<dbReference type="InterPro" id="IPR001296">
    <property type="entry name" value="Glyco_trans_1"/>
</dbReference>
<dbReference type="Pfam" id="PF00534">
    <property type="entry name" value="Glycos_transf_1"/>
    <property type="match status" value="1"/>
</dbReference>
<protein>
    <submittedName>
        <fullName evidence="3">Glycosyltransferase family 4 protein</fullName>
    </submittedName>
</protein>
<dbReference type="CDD" id="cd03808">
    <property type="entry name" value="GT4_CapM-like"/>
    <property type="match status" value="1"/>
</dbReference>
<dbReference type="EMBL" id="JAAIKR010000008">
    <property type="protein sequence ID" value="MBR9728204.1"/>
    <property type="molecule type" value="Genomic_DNA"/>
</dbReference>
<evidence type="ECO:0000259" key="1">
    <source>
        <dbReference type="Pfam" id="PF00534"/>
    </source>
</evidence>
<dbReference type="SUPFAM" id="SSF53756">
    <property type="entry name" value="UDP-Glycosyltransferase/glycogen phosphorylase"/>
    <property type="match status" value="1"/>
</dbReference>
<dbReference type="Proteomes" id="UP000811844">
    <property type="component" value="Unassembled WGS sequence"/>
</dbReference>
<sequence length="375" mass="42243">MVYVINAGWYFELHWLERAREMISNGFKVSVIVPNCQTDTLVSLNGFGIDVYQIKMSRTGVNPFGEISYLHKLSKTIGALKPDIVHSVTIKPNLYSSIICTLRGIRHVSTYAGLGTLKVRPGIISSCIRKITFGMIRKFSRCNHAYYLFENNEDKDYFVETGIVPENRSIRVYGAGVNISQYSYSSVPVDTEEFKVFFASRLLKDKGLNFLVDAVKKLNVKGYKVTLYIAGIFDNDSPLSYTESEIDTISKLPFVTWLGQRNDIPLLIESSDVVCLPTTYGEGVPRILIESASVGRPIITTPLGGCKDICKDGFNGFIAAEKSSEDIADKLELLINNYPLRKRFGENGRKLVEDKFTNKSVMKQHFDIYEKVINE</sequence>
<reference evidence="3 4" key="1">
    <citation type="submission" date="2020-02" db="EMBL/GenBank/DDBJ databases">
        <title>Shewanella WXL01 sp. nov., a marine bacterium isolated from green algae in Luhuitou Fringing Reef (Northern South China Sea).</title>
        <authorList>
            <person name="Wang X."/>
        </authorList>
    </citation>
    <scope>NUCLEOTIDE SEQUENCE [LARGE SCALE GENOMIC DNA]</scope>
    <source>
        <strain evidence="3 4">MCCC 1A01895</strain>
    </source>
</reference>
<organism evidence="3 4">
    <name type="scientific">Shewanella intestini</name>
    <dbReference type="NCBI Taxonomy" id="2017544"/>
    <lineage>
        <taxon>Bacteria</taxon>
        <taxon>Pseudomonadati</taxon>
        <taxon>Pseudomonadota</taxon>
        <taxon>Gammaproteobacteria</taxon>
        <taxon>Alteromonadales</taxon>
        <taxon>Shewanellaceae</taxon>
        <taxon>Shewanella</taxon>
    </lineage>
</organism>
<dbReference type="RefSeq" id="WP_153662734.1">
    <property type="nucleotide sequence ID" value="NZ_JAAIKR010000008.1"/>
</dbReference>
<comment type="caution">
    <text evidence="3">The sequence shown here is derived from an EMBL/GenBank/DDBJ whole genome shotgun (WGS) entry which is preliminary data.</text>
</comment>
<evidence type="ECO:0000259" key="2">
    <source>
        <dbReference type="Pfam" id="PF13477"/>
    </source>
</evidence>